<evidence type="ECO:0000256" key="1">
    <source>
        <dbReference type="SAM" id="Coils"/>
    </source>
</evidence>
<keyword evidence="4" id="KW-1185">Reference proteome</keyword>
<dbReference type="AlphaFoldDB" id="A0A814E3R1"/>
<feature type="compositionally biased region" description="Low complexity" evidence="2">
    <location>
        <begin position="387"/>
        <end position="409"/>
    </location>
</feature>
<evidence type="ECO:0000313" key="3">
    <source>
        <dbReference type="EMBL" id="CAF0962630.1"/>
    </source>
</evidence>
<protein>
    <submittedName>
        <fullName evidence="3">Uncharacterized protein</fullName>
    </submittedName>
</protein>
<feature type="region of interest" description="Disordered" evidence="2">
    <location>
        <begin position="366"/>
        <end position="409"/>
    </location>
</feature>
<dbReference type="EMBL" id="CAJNOC010003008">
    <property type="protein sequence ID" value="CAF0962630.1"/>
    <property type="molecule type" value="Genomic_DNA"/>
</dbReference>
<keyword evidence="1" id="KW-0175">Coiled coil</keyword>
<reference evidence="3" key="1">
    <citation type="submission" date="2021-02" db="EMBL/GenBank/DDBJ databases">
        <authorList>
            <person name="Nowell W R."/>
        </authorList>
    </citation>
    <scope>NUCLEOTIDE SEQUENCE</scope>
    <source>
        <strain evidence="3">Ploen Becks lab</strain>
    </source>
</reference>
<feature type="coiled-coil region" evidence="1">
    <location>
        <begin position="273"/>
        <end position="343"/>
    </location>
</feature>
<comment type="caution">
    <text evidence="3">The sequence shown here is derived from an EMBL/GenBank/DDBJ whole genome shotgun (WGS) entry which is preliminary data.</text>
</comment>
<dbReference type="OrthoDB" id="10596119at2759"/>
<gene>
    <name evidence="3" type="ORF">OXX778_LOCUS14530</name>
</gene>
<evidence type="ECO:0000313" key="4">
    <source>
        <dbReference type="Proteomes" id="UP000663879"/>
    </source>
</evidence>
<feature type="compositionally biased region" description="Low complexity" evidence="2">
    <location>
        <begin position="369"/>
        <end position="378"/>
    </location>
</feature>
<sequence>METTFGKTVETRFIENSCTKTYSDHKPKSRKLLNQNTELQIATENIFNLQNNKQFQINYLKLQKYKHELLYLKLKQHNEKQAELEKRVNSQNCASSVIIRKNYNHLMKLSNGYLSDGEYFDRINSPYESVRHNSYVKSPTNDDDVRSCVSMRAGYDSKYAEIKNSRFKSLDRAKIVKYSTNHHPQKFNFNQKERTQDQNLTWKTFNYNPNNSILTQKITDMDKENLSLNYNKTAKYNRSVSTPGTPLLNSIYNKKILNDDFLSEKYYDDEDAIVLRQKELEIQLKNIENLKRQHFFQKENTQNFKMNDNKNTELNLNKSQLEVVSLENALMSMNEILKNLTLNTKKRGESLIDDSIYIKKDEEISPPLSTSTSFSSSTIEKRKNRSEIISPTSITPSSSSSSSDYSNVNESNSKNIYQISGESSFSPSESSNSCVSSVRNSLSESSRNSGEIVYSINRNVPCSNTSQNETNRNKKLKSLSFRKRIKNFFFSSN</sequence>
<organism evidence="3 4">
    <name type="scientific">Brachionus calyciflorus</name>
    <dbReference type="NCBI Taxonomy" id="104777"/>
    <lineage>
        <taxon>Eukaryota</taxon>
        <taxon>Metazoa</taxon>
        <taxon>Spiralia</taxon>
        <taxon>Gnathifera</taxon>
        <taxon>Rotifera</taxon>
        <taxon>Eurotatoria</taxon>
        <taxon>Monogononta</taxon>
        <taxon>Pseudotrocha</taxon>
        <taxon>Ploima</taxon>
        <taxon>Brachionidae</taxon>
        <taxon>Brachionus</taxon>
    </lineage>
</organism>
<name>A0A814E3R1_9BILA</name>
<proteinExistence type="predicted"/>
<dbReference type="Proteomes" id="UP000663879">
    <property type="component" value="Unassembled WGS sequence"/>
</dbReference>
<accession>A0A814E3R1</accession>
<feature type="coiled-coil region" evidence="1">
    <location>
        <begin position="32"/>
        <end position="94"/>
    </location>
</feature>
<evidence type="ECO:0000256" key="2">
    <source>
        <dbReference type="SAM" id="MobiDB-lite"/>
    </source>
</evidence>